<dbReference type="AlphaFoldDB" id="A0A2P2QAG1"/>
<protein>
    <submittedName>
        <fullName evidence="1">Mitogen-activated protein kinase 20</fullName>
    </submittedName>
</protein>
<keyword evidence="1" id="KW-0808">Transferase</keyword>
<reference evidence="1" key="1">
    <citation type="submission" date="2018-02" db="EMBL/GenBank/DDBJ databases">
        <title>Rhizophora mucronata_Transcriptome.</title>
        <authorList>
            <person name="Meera S.P."/>
            <person name="Sreeshan A."/>
            <person name="Augustine A."/>
        </authorList>
    </citation>
    <scope>NUCLEOTIDE SEQUENCE</scope>
    <source>
        <tissue evidence="1">Leaf</tissue>
    </source>
</reference>
<dbReference type="EMBL" id="GGEC01083508">
    <property type="protein sequence ID" value="MBX63992.1"/>
    <property type="molecule type" value="Transcribed_RNA"/>
</dbReference>
<evidence type="ECO:0000313" key="1">
    <source>
        <dbReference type="EMBL" id="MBX63992.1"/>
    </source>
</evidence>
<accession>A0A2P2QAG1</accession>
<proteinExistence type="predicted"/>
<sequence length="23" mass="2540">MRAASEMCSKISCIFFIATFSPV</sequence>
<name>A0A2P2QAG1_RHIMU</name>
<keyword evidence="1" id="KW-0418">Kinase</keyword>
<dbReference type="GO" id="GO:0016301">
    <property type="term" value="F:kinase activity"/>
    <property type="evidence" value="ECO:0007669"/>
    <property type="project" value="UniProtKB-KW"/>
</dbReference>
<organism evidence="1">
    <name type="scientific">Rhizophora mucronata</name>
    <name type="common">Asiatic mangrove</name>
    <dbReference type="NCBI Taxonomy" id="61149"/>
    <lineage>
        <taxon>Eukaryota</taxon>
        <taxon>Viridiplantae</taxon>
        <taxon>Streptophyta</taxon>
        <taxon>Embryophyta</taxon>
        <taxon>Tracheophyta</taxon>
        <taxon>Spermatophyta</taxon>
        <taxon>Magnoliopsida</taxon>
        <taxon>eudicotyledons</taxon>
        <taxon>Gunneridae</taxon>
        <taxon>Pentapetalae</taxon>
        <taxon>rosids</taxon>
        <taxon>fabids</taxon>
        <taxon>Malpighiales</taxon>
        <taxon>Rhizophoraceae</taxon>
        <taxon>Rhizophora</taxon>
    </lineage>
</organism>